<accession>A0ABQ9K716</accession>
<evidence type="ECO:0000256" key="4">
    <source>
        <dbReference type="ARBA" id="ARBA00022692"/>
    </source>
</evidence>
<dbReference type="PANTHER" id="PTHR42650:SF1">
    <property type="entry name" value="GUIDED ENTRY OF TAIL-ANCHORED PROTEINS FACTOR 1"/>
    <property type="match status" value="1"/>
</dbReference>
<feature type="signal peptide" evidence="10">
    <location>
        <begin position="1"/>
        <end position="17"/>
    </location>
</feature>
<reference evidence="11" key="1">
    <citation type="journal article" date="2023" name="Insect Mol. Biol.">
        <title>Genome sequencing provides insights into the evolution of gene families encoding plant cell wall-degrading enzymes in longhorned beetles.</title>
        <authorList>
            <person name="Shin N.R."/>
            <person name="Okamura Y."/>
            <person name="Kirsch R."/>
            <person name="Pauchet Y."/>
        </authorList>
    </citation>
    <scope>NUCLEOTIDE SEQUENCE</scope>
    <source>
        <strain evidence="11">MMC_N1</strain>
    </source>
</reference>
<dbReference type="Gene3D" id="1.10.287.660">
    <property type="entry name" value="Helix hairpin bin"/>
    <property type="match status" value="1"/>
</dbReference>
<dbReference type="InterPro" id="IPR029012">
    <property type="entry name" value="Helix_hairpin_bin_sf"/>
</dbReference>
<keyword evidence="5" id="KW-0256">Endoplasmic reticulum</keyword>
<evidence type="ECO:0000256" key="2">
    <source>
        <dbReference type="ARBA" id="ARBA00010799"/>
    </source>
</evidence>
<dbReference type="Pfam" id="PF04420">
    <property type="entry name" value="CHD5"/>
    <property type="match status" value="1"/>
</dbReference>
<comment type="caution">
    <text evidence="11">The sequence shown here is derived from an EMBL/GenBank/DDBJ whole genome shotgun (WGS) entry which is preliminary data.</text>
</comment>
<feature type="chain" id="PRO_5045711450" description="Guided entry of tail-anchored proteins factor 1" evidence="10">
    <location>
        <begin position="18"/>
        <end position="158"/>
    </location>
</feature>
<evidence type="ECO:0000313" key="12">
    <source>
        <dbReference type="Proteomes" id="UP001162164"/>
    </source>
</evidence>
<organism evidence="11 12">
    <name type="scientific">Molorchus minor</name>
    <dbReference type="NCBI Taxonomy" id="1323400"/>
    <lineage>
        <taxon>Eukaryota</taxon>
        <taxon>Metazoa</taxon>
        <taxon>Ecdysozoa</taxon>
        <taxon>Arthropoda</taxon>
        <taxon>Hexapoda</taxon>
        <taxon>Insecta</taxon>
        <taxon>Pterygota</taxon>
        <taxon>Neoptera</taxon>
        <taxon>Endopterygota</taxon>
        <taxon>Coleoptera</taxon>
        <taxon>Polyphaga</taxon>
        <taxon>Cucujiformia</taxon>
        <taxon>Chrysomeloidea</taxon>
        <taxon>Cerambycidae</taxon>
        <taxon>Lamiinae</taxon>
        <taxon>Monochamini</taxon>
        <taxon>Molorchus</taxon>
    </lineage>
</organism>
<dbReference type="EMBL" id="JAPWTJ010000007">
    <property type="protein sequence ID" value="KAJ8985811.1"/>
    <property type="molecule type" value="Genomic_DNA"/>
</dbReference>
<dbReference type="Proteomes" id="UP001162164">
    <property type="component" value="Unassembled WGS sequence"/>
</dbReference>
<evidence type="ECO:0000256" key="3">
    <source>
        <dbReference type="ARBA" id="ARBA00017951"/>
    </source>
</evidence>
<keyword evidence="10" id="KW-0732">Signal</keyword>
<protein>
    <recommendedName>
        <fullName evidence="3">Guided entry of tail-anchored proteins factor 1</fullName>
    </recommendedName>
    <alternativeName>
        <fullName evidence="8">Tail-anchored protein insertion receptor WRB</fullName>
    </alternativeName>
    <alternativeName>
        <fullName evidence="9">Tryptophan-rich basic protein</fullName>
    </alternativeName>
</protein>
<dbReference type="InterPro" id="IPR028945">
    <property type="entry name" value="Get1"/>
</dbReference>
<comment type="similarity">
    <text evidence="2">Belongs to the WRB/GET1 family.</text>
</comment>
<keyword evidence="4" id="KW-0812">Transmembrane</keyword>
<keyword evidence="12" id="KW-1185">Reference proteome</keyword>
<sequence>MFLLVLSTTLSFISVHSSFLGKQVLKWINRPSEKENKLTTEKSKLKLEQDQLNMTDNFAKYSKIQRRINIIDKELLEYRNEKSNITLQLSLTYGLKFVLGICLAALSIYYRYSPVLKVHSSVDLTPFNHLISYPNESNQVSFHFWVLCCSSIARLIKF</sequence>
<keyword evidence="7" id="KW-0472">Membrane</keyword>
<evidence type="ECO:0000256" key="10">
    <source>
        <dbReference type="SAM" id="SignalP"/>
    </source>
</evidence>
<gene>
    <name evidence="11" type="ORF">NQ317_012051</name>
</gene>
<keyword evidence="6" id="KW-1133">Transmembrane helix</keyword>
<dbReference type="PANTHER" id="PTHR42650">
    <property type="entry name" value="TAIL-ANCHORED PROTEIN INSERTION RECEPTOR WRB"/>
    <property type="match status" value="1"/>
</dbReference>
<evidence type="ECO:0000256" key="7">
    <source>
        <dbReference type="ARBA" id="ARBA00023136"/>
    </source>
</evidence>
<proteinExistence type="inferred from homology"/>
<evidence type="ECO:0000256" key="5">
    <source>
        <dbReference type="ARBA" id="ARBA00022824"/>
    </source>
</evidence>
<name>A0ABQ9K716_9CUCU</name>
<comment type="subcellular location">
    <subcellularLocation>
        <location evidence="1">Endoplasmic reticulum membrane</location>
        <topology evidence="1">Multi-pass membrane protein</topology>
    </subcellularLocation>
</comment>
<evidence type="ECO:0000256" key="8">
    <source>
        <dbReference type="ARBA" id="ARBA00032437"/>
    </source>
</evidence>
<evidence type="ECO:0000256" key="9">
    <source>
        <dbReference type="ARBA" id="ARBA00033006"/>
    </source>
</evidence>
<evidence type="ECO:0000313" key="11">
    <source>
        <dbReference type="EMBL" id="KAJ8985811.1"/>
    </source>
</evidence>
<evidence type="ECO:0000256" key="6">
    <source>
        <dbReference type="ARBA" id="ARBA00022989"/>
    </source>
</evidence>
<evidence type="ECO:0000256" key="1">
    <source>
        <dbReference type="ARBA" id="ARBA00004477"/>
    </source>
</evidence>